<organism evidence="1 2">
    <name type="scientific">Smittium culicis</name>
    <dbReference type="NCBI Taxonomy" id="133412"/>
    <lineage>
        <taxon>Eukaryota</taxon>
        <taxon>Fungi</taxon>
        <taxon>Fungi incertae sedis</taxon>
        <taxon>Zoopagomycota</taxon>
        <taxon>Kickxellomycotina</taxon>
        <taxon>Harpellomycetes</taxon>
        <taxon>Harpellales</taxon>
        <taxon>Legeriomycetaceae</taxon>
        <taxon>Smittium</taxon>
    </lineage>
</organism>
<dbReference type="AlphaFoldDB" id="A0A1R1X1N2"/>
<reference evidence="2" key="1">
    <citation type="submission" date="2017-01" db="EMBL/GenBank/DDBJ databases">
        <authorList>
            <person name="Wang Y."/>
            <person name="White M."/>
            <person name="Kvist S."/>
            <person name="Moncalvo J.-M."/>
        </authorList>
    </citation>
    <scope>NUCLEOTIDE SEQUENCE [LARGE SCALE GENOMIC DNA]</scope>
    <source>
        <strain evidence="2">ID-206-W2</strain>
    </source>
</reference>
<gene>
    <name evidence="1" type="ORF">AYI69_g11026</name>
</gene>
<evidence type="ECO:0000313" key="1">
    <source>
        <dbReference type="EMBL" id="OMJ08556.1"/>
    </source>
</evidence>
<evidence type="ECO:0000313" key="2">
    <source>
        <dbReference type="Proteomes" id="UP000187429"/>
    </source>
</evidence>
<comment type="caution">
    <text evidence="1">The sequence shown here is derived from an EMBL/GenBank/DDBJ whole genome shotgun (WGS) entry which is preliminary data.</text>
</comment>
<protein>
    <submittedName>
        <fullName evidence="1">Uncharacterized protein</fullName>
    </submittedName>
</protein>
<proteinExistence type="predicted"/>
<keyword evidence="2" id="KW-1185">Reference proteome</keyword>
<dbReference type="Proteomes" id="UP000187429">
    <property type="component" value="Unassembled WGS sequence"/>
</dbReference>
<accession>A0A1R1X1N2</accession>
<name>A0A1R1X1N2_9FUNG</name>
<dbReference type="OrthoDB" id="5554389at2759"/>
<dbReference type="EMBL" id="LSSM01007364">
    <property type="protein sequence ID" value="OMJ08556.1"/>
    <property type="molecule type" value="Genomic_DNA"/>
</dbReference>
<sequence length="120" mass="14233">MSKTLTYEDQKIDLYQTVKMEEDIMTVNIPNFKEISITKMVQLVIKQLKPLGEIKDISALCNKYRNEYVPYCMKVLLRKNTKETEFTLFLDHEDGRINIFYRGCMEACSYCKKDGHWNSE</sequence>